<dbReference type="Proteomes" id="UP000887567">
    <property type="component" value="Unplaced"/>
</dbReference>
<dbReference type="GO" id="GO:0005737">
    <property type="term" value="C:cytoplasm"/>
    <property type="evidence" value="ECO:0007669"/>
    <property type="project" value="TreeGrafter"/>
</dbReference>
<keyword evidence="4" id="KW-1185">Reference proteome</keyword>
<dbReference type="GO" id="GO:0004930">
    <property type="term" value="F:G protein-coupled receptor activity"/>
    <property type="evidence" value="ECO:0007669"/>
    <property type="project" value="InterPro"/>
</dbReference>
<dbReference type="EnsemblMetazoa" id="XM_021048239.2">
    <property type="protein sequence ID" value="XP_020903898.1"/>
    <property type="gene ID" value="LOC110242284"/>
</dbReference>
<reference evidence="3" key="1">
    <citation type="submission" date="2022-11" db="UniProtKB">
        <authorList>
            <consortium name="EnsemblMetazoa"/>
        </authorList>
    </citation>
    <scope>IDENTIFICATION</scope>
</reference>
<evidence type="ECO:0000256" key="1">
    <source>
        <dbReference type="ARBA" id="ARBA00022729"/>
    </source>
</evidence>
<proteinExistence type="predicted"/>
<dbReference type="GO" id="GO:0010855">
    <property type="term" value="F:adenylate cyclase inhibitor activity"/>
    <property type="evidence" value="ECO:0007669"/>
    <property type="project" value="TreeGrafter"/>
</dbReference>
<dbReference type="InterPro" id="IPR026919">
    <property type="entry name" value="ADGRV1"/>
</dbReference>
<dbReference type="GO" id="GO:0001965">
    <property type="term" value="F:G-protein alpha-subunit binding"/>
    <property type="evidence" value="ECO:0007669"/>
    <property type="project" value="TreeGrafter"/>
</dbReference>
<evidence type="ECO:0000313" key="4">
    <source>
        <dbReference type="Proteomes" id="UP000887567"/>
    </source>
</evidence>
<organism evidence="3 4">
    <name type="scientific">Exaiptasia diaphana</name>
    <name type="common">Tropical sea anemone</name>
    <name type="synonym">Aiptasia pulchella</name>
    <dbReference type="NCBI Taxonomy" id="2652724"/>
    <lineage>
        <taxon>Eukaryota</taxon>
        <taxon>Metazoa</taxon>
        <taxon>Cnidaria</taxon>
        <taxon>Anthozoa</taxon>
        <taxon>Hexacorallia</taxon>
        <taxon>Actiniaria</taxon>
        <taxon>Aiptasiidae</taxon>
        <taxon>Exaiptasia</taxon>
    </lineage>
</organism>
<dbReference type="PANTHER" id="PTHR46682:SF1">
    <property type="entry name" value="ADHESION G-PROTEIN COUPLED RECEPTOR V1"/>
    <property type="match status" value="1"/>
</dbReference>
<protein>
    <submittedName>
        <fullName evidence="3">Uncharacterized protein</fullName>
    </submittedName>
</protein>
<dbReference type="InterPro" id="IPR009039">
    <property type="entry name" value="EAR"/>
</dbReference>
<dbReference type="GO" id="GO:0071277">
    <property type="term" value="P:cellular response to calcium ion"/>
    <property type="evidence" value="ECO:0007669"/>
    <property type="project" value="TreeGrafter"/>
</dbReference>
<keyword evidence="2" id="KW-0677">Repeat</keyword>
<dbReference type="GeneID" id="110242284"/>
<dbReference type="KEGG" id="epa:110242284"/>
<dbReference type="PROSITE" id="PS50912">
    <property type="entry name" value="EAR"/>
    <property type="match status" value="5"/>
</dbReference>
<dbReference type="InterPro" id="IPR005492">
    <property type="entry name" value="EPTP"/>
</dbReference>
<dbReference type="GO" id="GO:0016020">
    <property type="term" value="C:membrane"/>
    <property type="evidence" value="ECO:0007669"/>
    <property type="project" value="InterPro"/>
</dbReference>
<name>A0A913XGK7_EXADI</name>
<evidence type="ECO:0000256" key="2">
    <source>
        <dbReference type="ARBA" id="ARBA00022737"/>
    </source>
</evidence>
<dbReference type="AlphaFoldDB" id="A0A913XGK7"/>
<dbReference type="Pfam" id="PF03736">
    <property type="entry name" value="EPTP"/>
    <property type="match status" value="3"/>
</dbReference>
<dbReference type="PANTHER" id="PTHR46682">
    <property type="entry name" value="ADHESION G-PROTEIN COUPLED RECEPTOR V1"/>
    <property type="match status" value="1"/>
</dbReference>
<dbReference type="RefSeq" id="XP_020903898.1">
    <property type="nucleotide sequence ID" value="XM_021048239.2"/>
</dbReference>
<keyword evidence="1" id="KW-0732">Signal</keyword>
<accession>A0A913XGK7</accession>
<dbReference type="OrthoDB" id="6021847at2759"/>
<evidence type="ECO:0000313" key="3">
    <source>
        <dbReference type="EnsemblMetazoa" id="XP_020903898.1"/>
    </source>
</evidence>
<dbReference type="SUPFAM" id="SSF75011">
    <property type="entry name" value="3-carboxy-cis,cis-mucoante lactonizing enzyme"/>
    <property type="match status" value="1"/>
</dbReference>
<sequence>MVYFETIQGLKTVGAETWYSFSAYGDQYLILASNSTGDKGGYSGSSLYRWQGVFTKVQSITTDGAVNWDSVVVNDTTYIAVANYGEDGRTETNSNVYRLDRNGHVVSIQNISTKGASDVKFFKDGGQTYLVFANSKSNNKETVLKSKVYRWQSGSFVDQNADFETRAVTGLAVFSINGDKLLAVSSFHNKASNSFQTNSPILKWQSGSFQPYKEVSTNGPIGVQYYENGGEHYLVFGNSKGPATVHQWKTDKFELVQSLPTSSLKSVYAYNFDRKVQLCTVDNGDEVKIYTWNNNFQLQM</sequence>